<evidence type="ECO:0000259" key="7">
    <source>
        <dbReference type="PROSITE" id="PS50066"/>
    </source>
</evidence>
<evidence type="ECO:0000256" key="2">
    <source>
        <dbReference type="ARBA" id="ARBA00023015"/>
    </source>
</evidence>
<protein>
    <submittedName>
        <fullName evidence="8">MADS-box transcription factor 51-like</fullName>
    </submittedName>
</protein>
<organism evidence="8 9">
    <name type="scientific">Salvia divinorum</name>
    <name type="common">Maria pastora</name>
    <name type="synonym">Diviner's sage</name>
    <dbReference type="NCBI Taxonomy" id="28513"/>
    <lineage>
        <taxon>Eukaryota</taxon>
        <taxon>Viridiplantae</taxon>
        <taxon>Streptophyta</taxon>
        <taxon>Embryophyta</taxon>
        <taxon>Tracheophyta</taxon>
        <taxon>Spermatophyta</taxon>
        <taxon>Magnoliopsida</taxon>
        <taxon>eudicotyledons</taxon>
        <taxon>Gunneridae</taxon>
        <taxon>Pentapetalae</taxon>
        <taxon>asterids</taxon>
        <taxon>lamiids</taxon>
        <taxon>Lamiales</taxon>
        <taxon>Lamiaceae</taxon>
        <taxon>Nepetoideae</taxon>
        <taxon>Mentheae</taxon>
        <taxon>Salviinae</taxon>
        <taxon>Salvia</taxon>
        <taxon>Salvia subgen. Calosphace</taxon>
    </lineage>
</organism>
<feature type="compositionally biased region" description="Basic and acidic residues" evidence="6">
    <location>
        <begin position="8"/>
        <end position="40"/>
    </location>
</feature>
<dbReference type="Gene3D" id="3.40.1810.10">
    <property type="entry name" value="Transcription factor, MADS-box"/>
    <property type="match status" value="1"/>
</dbReference>
<dbReference type="GO" id="GO:0005634">
    <property type="term" value="C:nucleus"/>
    <property type="evidence" value="ECO:0007669"/>
    <property type="project" value="UniProtKB-SubCell"/>
</dbReference>
<dbReference type="CDD" id="cd00265">
    <property type="entry name" value="MADS_MEF2_like"/>
    <property type="match status" value="1"/>
</dbReference>
<dbReference type="SUPFAM" id="SSF55455">
    <property type="entry name" value="SRF-like"/>
    <property type="match status" value="1"/>
</dbReference>
<evidence type="ECO:0000256" key="4">
    <source>
        <dbReference type="ARBA" id="ARBA00023163"/>
    </source>
</evidence>
<evidence type="ECO:0000313" key="8">
    <source>
        <dbReference type="EMBL" id="KAL1534478.1"/>
    </source>
</evidence>
<dbReference type="AlphaFoldDB" id="A0ABD1FRJ7"/>
<accession>A0ABD1FRJ7</accession>
<dbReference type="EMBL" id="JBEAFC010000012">
    <property type="protein sequence ID" value="KAL1534478.1"/>
    <property type="molecule type" value="Genomic_DNA"/>
</dbReference>
<keyword evidence="2" id="KW-0805">Transcription regulation</keyword>
<proteinExistence type="predicted"/>
<feature type="region of interest" description="Disordered" evidence="6">
    <location>
        <begin position="1"/>
        <end position="48"/>
    </location>
</feature>
<dbReference type="Proteomes" id="UP001567538">
    <property type="component" value="Unassembled WGS sequence"/>
</dbReference>
<feature type="region of interest" description="Disordered" evidence="6">
    <location>
        <begin position="257"/>
        <end position="286"/>
    </location>
</feature>
<dbReference type="SMART" id="SM00432">
    <property type="entry name" value="MADS"/>
    <property type="match status" value="1"/>
</dbReference>
<keyword evidence="3" id="KW-0238">DNA-binding</keyword>
<dbReference type="FunFam" id="3.40.1810.10:FF:000006">
    <property type="entry name" value="Agamous-like MADS-box protein AGL62"/>
    <property type="match status" value="1"/>
</dbReference>
<dbReference type="PROSITE" id="PS50066">
    <property type="entry name" value="MADS_BOX_2"/>
    <property type="match status" value="1"/>
</dbReference>
<dbReference type="InterPro" id="IPR033896">
    <property type="entry name" value="MEF2-like_N"/>
</dbReference>
<dbReference type="Pfam" id="PF00319">
    <property type="entry name" value="SRF-TF"/>
    <property type="match status" value="1"/>
</dbReference>
<gene>
    <name evidence="8" type="ORF">AAHA92_30653</name>
</gene>
<evidence type="ECO:0000256" key="3">
    <source>
        <dbReference type="ARBA" id="ARBA00023125"/>
    </source>
</evidence>
<reference evidence="8 9" key="1">
    <citation type="submission" date="2024-06" db="EMBL/GenBank/DDBJ databases">
        <title>A chromosome level genome sequence of Diviner's sage (Salvia divinorum).</title>
        <authorList>
            <person name="Ford S.A."/>
            <person name="Ro D.-K."/>
            <person name="Ness R.W."/>
            <person name="Phillips M.A."/>
        </authorList>
    </citation>
    <scope>NUCLEOTIDE SEQUENCE [LARGE SCALE GENOMIC DNA]</scope>
    <source>
        <strain evidence="8">SAF-2024a</strain>
        <tissue evidence="8">Leaf</tissue>
    </source>
</reference>
<dbReference type="PANTHER" id="PTHR11945:SF776">
    <property type="entry name" value="AGAMOUS-LIKE 50-RELATED"/>
    <property type="match status" value="1"/>
</dbReference>
<name>A0ABD1FRJ7_SALDI</name>
<evidence type="ECO:0000256" key="1">
    <source>
        <dbReference type="ARBA" id="ARBA00004123"/>
    </source>
</evidence>
<dbReference type="GO" id="GO:0003677">
    <property type="term" value="F:DNA binding"/>
    <property type="evidence" value="ECO:0007669"/>
    <property type="project" value="UniProtKB-KW"/>
</dbReference>
<dbReference type="PANTHER" id="PTHR11945">
    <property type="entry name" value="MADS BOX PROTEIN"/>
    <property type="match status" value="1"/>
</dbReference>
<comment type="subcellular location">
    <subcellularLocation>
        <location evidence="1">Nucleus</location>
    </subcellularLocation>
</comment>
<sequence length="286" mass="30846">MNPSNDGNDDHSMHPEDGNDHTMYPDDGNDHTMHPENEQRRKGKGRQKITMAKIENDTNLQVTFSKRRAGVFKKASELSTLCGAESAILVFSPGNKPHSFGHPNVETVANRFLQANGGVAPPGGGNAADRLIMAHSEAAMYQRNQELVSTEAHLEREKQRRRELDGLVPPLQMDDLNYEQLEQLRNSVMMFQSEIKAKINGGASSSAAAGVYGYGGASGSGTAPGYGYTVQYPPMGDNGMAAYNYADPSAVVPYDAGTGSSDADVDGARDRANYGGFPGNYRHPGY</sequence>
<evidence type="ECO:0000313" key="9">
    <source>
        <dbReference type="Proteomes" id="UP001567538"/>
    </source>
</evidence>
<dbReference type="InterPro" id="IPR036879">
    <property type="entry name" value="TF_MADSbox_sf"/>
</dbReference>
<comment type="caution">
    <text evidence="8">The sequence shown here is derived from an EMBL/GenBank/DDBJ whole genome shotgun (WGS) entry which is preliminary data.</text>
</comment>
<evidence type="ECO:0000256" key="6">
    <source>
        <dbReference type="SAM" id="MobiDB-lite"/>
    </source>
</evidence>
<keyword evidence="9" id="KW-1185">Reference proteome</keyword>
<feature type="domain" description="MADS-box" evidence="7">
    <location>
        <begin position="44"/>
        <end position="104"/>
    </location>
</feature>
<keyword evidence="4" id="KW-0804">Transcription</keyword>
<evidence type="ECO:0000256" key="5">
    <source>
        <dbReference type="ARBA" id="ARBA00023242"/>
    </source>
</evidence>
<dbReference type="InterPro" id="IPR002100">
    <property type="entry name" value="TF_MADSbox"/>
</dbReference>
<keyword evidence="5" id="KW-0539">Nucleus</keyword>
<dbReference type="PRINTS" id="PR00404">
    <property type="entry name" value="MADSDOMAIN"/>
</dbReference>